<dbReference type="EMBL" id="MHHR01000030">
    <property type="protein sequence ID" value="OGY33448.1"/>
    <property type="molecule type" value="Genomic_DNA"/>
</dbReference>
<dbReference type="Proteomes" id="UP000177528">
    <property type="component" value="Unassembled WGS sequence"/>
</dbReference>
<dbReference type="AlphaFoldDB" id="A0A1G1X0B0"/>
<reference evidence="2 3" key="1">
    <citation type="journal article" date="2016" name="Nat. Commun.">
        <title>Thousands of microbial genomes shed light on interconnected biogeochemical processes in an aquifer system.</title>
        <authorList>
            <person name="Anantharaman K."/>
            <person name="Brown C.T."/>
            <person name="Hug L.A."/>
            <person name="Sharon I."/>
            <person name="Castelle C.J."/>
            <person name="Probst A.J."/>
            <person name="Thomas B.C."/>
            <person name="Singh A."/>
            <person name="Wilkins M.J."/>
            <person name="Karaoz U."/>
            <person name="Brodie E.L."/>
            <person name="Williams K.H."/>
            <person name="Hubbard S.S."/>
            <person name="Banfield J.F."/>
        </authorList>
    </citation>
    <scope>NUCLEOTIDE SEQUENCE [LARGE SCALE GENOMIC DNA]</scope>
</reference>
<dbReference type="Gene3D" id="1.10.1660.10">
    <property type="match status" value="1"/>
</dbReference>
<evidence type="ECO:0000313" key="3">
    <source>
        <dbReference type="Proteomes" id="UP000177528"/>
    </source>
</evidence>
<dbReference type="InterPro" id="IPR009061">
    <property type="entry name" value="DNA-bd_dom_put_sf"/>
</dbReference>
<feature type="domain" description="HTH merR-type" evidence="1">
    <location>
        <begin position="1"/>
        <end position="52"/>
    </location>
</feature>
<organism evidence="2 3">
    <name type="scientific">Candidatus Andersenbacteria bacterium RIFCSPHIGHO2_12_FULL_45_11</name>
    <dbReference type="NCBI Taxonomy" id="1797281"/>
    <lineage>
        <taxon>Bacteria</taxon>
        <taxon>Candidatus Anderseniibacteriota</taxon>
    </lineage>
</organism>
<dbReference type="InterPro" id="IPR000551">
    <property type="entry name" value="MerR-type_HTH_dom"/>
</dbReference>
<evidence type="ECO:0000259" key="1">
    <source>
        <dbReference type="PROSITE" id="PS50937"/>
    </source>
</evidence>
<evidence type="ECO:0000313" key="2">
    <source>
        <dbReference type="EMBL" id="OGY33448.1"/>
    </source>
</evidence>
<comment type="caution">
    <text evidence="2">The sequence shown here is derived from an EMBL/GenBank/DDBJ whole genome shotgun (WGS) entry which is preliminary data.</text>
</comment>
<accession>A0A1G1X0B0</accession>
<name>A0A1G1X0B0_9BACT</name>
<gene>
    <name evidence="2" type="ORF">A3D99_04885</name>
</gene>
<sequence length="242" mass="26955">MIEGKVRIGEAAKILGVTTQTLRNWEKTGKLHSYRSAGGQRYYQLQDLHRFLIDIEALGWAWAVSAQPPKISDEYYCERQDRFTSRLEKMSIVLLRSVGEIGHDIISLLTLVAGEIGDNSFAHNFGNWPDVPGVFFAYDLEKRLIILADRGRGVQTTLLHVRPNLTNDIDALRVAFTEIVSGRDPEKRGNGLKVIRRVAEASSIGLLFRSGLGVVHIPKDPGLMDISIGKENVRGVCAVITF</sequence>
<dbReference type="SMART" id="SM00422">
    <property type="entry name" value="HTH_MERR"/>
    <property type="match status" value="1"/>
</dbReference>
<dbReference type="SUPFAM" id="SSF46955">
    <property type="entry name" value="Putative DNA-binding domain"/>
    <property type="match status" value="1"/>
</dbReference>
<proteinExistence type="predicted"/>
<protein>
    <recommendedName>
        <fullName evidence="1">HTH merR-type domain-containing protein</fullName>
    </recommendedName>
</protein>
<dbReference type="GO" id="GO:0003677">
    <property type="term" value="F:DNA binding"/>
    <property type="evidence" value="ECO:0007669"/>
    <property type="project" value="InterPro"/>
</dbReference>
<dbReference type="PROSITE" id="PS50937">
    <property type="entry name" value="HTH_MERR_2"/>
    <property type="match status" value="1"/>
</dbReference>
<dbReference type="CDD" id="cd04761">
    <property type="entry name" value="HTH_MerR-SF"/>
    <property type="match status" value="1"/>
</dbReference>
<dbReference type="GO" id="GO:0006355">
    <property type="term" value="P:regulation of DNA-templated transcription"/>
    <property type="evidence" value="ECO:0007669"/>
    <property type="project" value="InterPro"/>
</dbReference>
<dbReference type="Pfam" id="PF00376">
    <property type="entry name" value="MerR"/>
    <property type="match status" value="1"/>
</dbReference>